<dbReference type="GO" id="GO:0005886">
    <property type="term" value="C:plasma membrane"/>
    <property type="evidence" value="ECO:0007669"/>
    <property type="project" value="TreeGrafter"/>
</dbReference>
<dbReference type="SUPFAM" id="SSF103473">
    <property type="entry name" value="MFS general substrate transporter"/>
    <property type="match status" value="1"/>
</dbReference>
<dbReference type="Gene3D" id="1.20.1250.20">
    <property type="entry name" value="MFS general substrate transporter like domains"/>
    <property type="match status" value="1"/>
</dbReference>
<feature type="transmembrane region" description="Helical" evidence="5">
    <location>
        <begin position="446"/>
        <end position="465"/>
    </location>
</feature>
<evidence type="ECO:0000313" key="7">
    <source>
        <dbReference type="Proteomes" id="UP000249363"/>
    </source>
</evidence>
<dbReference type="FunFam" id="1.20.1250.20:FF:000319">
    <property type="entry name" value="MFS transporter, putative"/>
    <property type="match status" value="1"/>
</dbReference>
<protein>
    <recommendedName>
        <fullName evidence="8">Major facilitator superfamily (MFS) profile domain-containing protein</fullName>
    </recommendedName>
</protein>
<feature type="transmembrane region" description="Helical" evidence="5">
    <location>
        <begin position="338"/>
        <end position="361"/>
    </location>
</feature>
<feature type="transmembrane region" description="Helical" evidence="5">
    <location>
        <begin position="210"/>
        <end position="228"/>
    </location>
</feature>
<dbReference type="InterPro" id="IPR011701">
    <property type="entry name" value="MFS"/>
</dbReference>
<comment type="subcellular location">
    <subcellularLocation>
        <location evidence="1">Membrane</location>
        <topology evidence="1">Multi-pass membrane protein</topology>
    </subcellularLocation>
</comment>
<feature type="transmembrane region" description="Helical" evidence="5">
    <location>
        <begin position="90"/>
        <end position="108"/>
    </location>
</feature>
<name>A0A364LDP7_TALAM</name>
<evidence type="ECO:0000256" key="1">
    <source>
        <dbReference type="ARBA" id="ARBA00004141"/>
    </source>
</evidence>
<dbReference type="PANTHER" id="PTHR23502:SF30">
    <property type="entry name" value="TRANSPORTER, PUTATIVE (AFU_ORTHOLOGUE AFUA_8G04702)-RELATED"/>
    <property type="match status" value="1"/>
</dbReference>
<keyword evidence="2 5" id="KW-0812">Transmembrane</keyword>
<dbReference type="STRING" id="1196081.A0A364LDP7"/>
<keyword evidence="3 5" id="KW-1133">Transmembrane helix</keyword>
<dbReference type="RefSeq" id="XP_040738431.1">
    <property type="nucleotide sequence ID" value="XM_040882897.1"/>
</dbReference>
<proteinExistence type="predicted"/>
<dbReference type="Pfam" id="PF07690">
    <property type="entry name" value="MFS_1"/>
    <property type="match status" value="1"/>
</dbReference>
<evidence type="ECO:0008006" key="8">
    <source>
        <dbReference type="Google" id="ProtNLM"/>
    </source>
</evidence>
<dbReference type="GO" id="GO:0022857">
    <property type="term" value="F:transmembrane transporter activity"/>
    <property type="evidence" value="ECO:0007669"/>
    <property type="project" value="InterPro"/>
</dbReference>
<feature type="transmembrane region" description="Helical" evidence="5">
    <location>
        <begin position="477"/>
        <end position="495"/>
    </location>
</feature>
<accession>A0A364LDP7</accession>
<feature type="transmembrane region" description="Helical" evidence="5">
    <location>
        <begin position="61"/>
        <end position="78"/>
    </location>
</feature>
<feature type="transmembrane region" description="Helical" evidence="5">
    <location>
        <begin position="145"/>
        <end position="167"/>
    </location>
</feature>
<feature type="transmembrane region" description="Helical" evidence="5">
    <location>
        <begin position="382"/>
        <end position="401"/>
    </location>
</feature>
<evidence type="ECO:0000256" key="3">
    <source>
        <dbReference type="ARBA" id="ARBA00022989"/>
    </source>
</evidence>
<dbReference type="Proteomes" id="UP000249363">
    <property type="component" value="Unassembled WGS sequence"/>
</dbReference>
<dbReference type="EMBL" id="MIKG01000027">
    <property type="protein sequence ID" value="RAO73917.1"/>
    <property type="molecule type" value="Genomic_DNA"/>
</dbReference>
<evidence type="ECO:0000256" key="4">
    <source>
        <dbReference type="ARBA" id="ARBA00023136"/>
    </source>
</evidence>
<feature type="transmembrane region" description="Helical" evidence="5">
    <location>
        <begin position="179"/>
        <end position="204"/>
    </location>
</feature>
<evidence type="ECO:0000256" key="2">
    <source>
        <dbReference type="ARBA" id="ARBA00022692"/>
    </source>
</evidence>
<dbReference type="PANTHER" id="PTHR23502">
    <property type="entry name" value="MAJOR FACILITATOR SUPERFAMILY"/>
    <property type="match status" value="1"/>
</dbReference>
<dbReference type="GeneID" id="63799143"/>
<sequence length="522" mass="58485">MSDEIDIPGTVHLVDVDHTMQTRHASKNQDIVLDPTPSSDPNDPLNWSPRRKLLSLICQNLYTWFTGIAVSTVYSVLVPLSEATGVSTDTLNQGTGYMFLFLGWSLLFWQPFSLRYGKRLTFLISILGGIGTSIWSAYVKTNGEWIAKCILMGFFISPIEALPELCVTDLYFTHERGTYMGIYALTLAGSNYFAPVICGFIAEYQGWRWVFYWPAIFLGATFIFLVFFMEETNFDRNQVAVFLEEHATREKSTSTPRVTEEGQVDIQPKSFVAKTSLVQFNPGQNMFKHALQSLKYLGWPVILYAGFSYGSYLIWFNVLNATASIILSAAPYNFSSSIVGLSYLSCCIGVVIASLISGRLSDWLTIKLARRNNGIMEAEHRLWPFVICVITVPASLILWGVGAQHGVHWFGLIFGMGSLAFTSTMGITLSVNYLIDSYHDISTDGIVTVILVRNTMSFAISYGITPWLTNLGYQNCFISAAFIGMAASLVFLVMIKFGKPLRIKSATKYWMMVNRDKALERK</sequence>
<organism evidence="6 7">
    <name type="scientific">Talaromyces amestolkiae</name>
    <dbReference type="NCBI Taxonomy" id="1196081"/>
    <lineage>
        <taxon>Eukaryota</taxon>
        <taxon>Fungi</taxon>
        <taxon>Dikarya</taxon>
        <taxon>Ascomycota</taxon>
        <taxon>Pezizomycotina</taxon>
        <taxon>Eurotiomycetes</taxon>
        <taxon>Eurotiomycetidae</taxon>
        <taxon>Eurotiales</taxon>
        <taxon>Trichocomaceae</taxon>
        <taxon>Talaromyces</taxon>
        <taxon>Talaromyces sect. Talaromyces</taxon>
    </lineage>
</organism>
<evidence type="ECO:0000313" key="6">
    <source>
        <dbReference type="EMBL" id="RAO73917.1"/>
    </source>
</evidence>
<gene>
    <name evidence="6" type="ORF">BHQ10_009929</name>
</gene>
<keyword evidence="4 5" id="KW-0472">Membrane</keyword>
<dbReference type="OrthoDB" id="5215911at2759"/>
<evidence type="ECO:0000256" key="5">
    <source>
        <dbReference type="SAM" id="Phobius"/>
    </source>
</evidence>
<dbReference type="AlphaFoldDB" id="A0A364LDP7"/>
<dbReference type="InterPro" id="IPR036259">
    <property type="entry name" value="MFS_trans_sf"/>
</dbReference>
<feature type="transmembrane region" description="Helical" evidence="5">
    <location>
        <begin position="120"/>
        <end position="139"/>
    </location>
</feature>
<comment type="caution">
    <text evidence="6">The sequence shown here is derived from an EMBL/GenBank/DDBJ whole genome shotgun (WGS) entry which is preliminary data.</text>
</comment>
<reference evidence="6 7" key="1">
    <citation type="journal article" date="2017" name="Biotechnol. Biofuels">
        <title>Differential beta-glucosidase expression as a function of carbon source availability in Talaromyces amestolkiae: a genomic and proteomic approach.</title>
        <authorList>
            <person name="de Eugenio L.I."/>
            <person name="Mendez-Liter J.A."/>
            <person name="Nieto-Dominguez M."/>
            <person name="Alonso L."/>
            <person name="Gil-Munoz J."/>
            <person name="Barriuso J."/>
            <person name="Prieto A."/>
            <person name="Martinez M.J."/>
        </authorList>
    </citation>
    <scope>NUCLEOTIDE SEQUENCE [LARGE SCALE GENOMIC DNA]</scope>
    <source>
        <strain evidence="6 7">CIB</strain>
    </source>
</reference>
<keyword evidence="7" id="KW-1185">Reference proteome</keyword>
<feature type="transmembrane region" description="Helical" evidence="5">
    <location>
        <begin position="296"/>
        <end position="318"/>
    </location>
</feature>
<feature type="transmembrane region" description="Helical" evidence="5">
    <location>
        <begin position="407"/>
        <end position="434"/>
    </location>
</feature>